<sequence length="273" mass="31488">MAATFTPFPSLAPELRNHIWQQTLPEDIGPALYFYRKRGCWGPRRITEALHGYQHADEDHNLALDFRLDLLDHDQQFDLPIFFVSREARGIARTWLETHHISILPQRSREIIFSRGFSTEADALYVPDGKWEDFCLEAMDRLSEPDLMGKSVDLHSALRSVAVSETLFQRADVISYLPEAQRWYEGLQVLYVVIGPQPDGEPGPWRWSLDGLDGGAILWDREQEQFELQGVSEGYDKNLYDWVQTAAEKGLREPLVECGLESFKIQPVITRRE</sequence>
<dbReference type="Proteomes" id="UP001390339">
    <property type="component" value="Unassembled WGS sequence"/>
</dbReference>
<gene>
    <name evidence="2" type="ORF">PGQ11_014486</name>
</gene>
<feature type="domain" description="2EXR" evidence="1">
    <location>
        <begin position="5"/>
        <end position="99"/>
    </location>
</feature>
<reference evidence="2 3" key="1">
    <citation type="journal article" date="2024" name="IMA Fungus">
        <title>Apiospora arundinis, a panoply of carbohydrate-active enzymes and secondary metabolites.</title>
        <authorList>
            <person name="Sorensen T."/>
            <person name="Petersen C."/>
            <person name="Muurmann A.T."/>
            <person name="Christiansen J.V."/>
            <person name="Brundto M.L."/>
            <person name="Overgaard C.K."/>
            <person name="Boysen A.T."/>
            <person name="Wollenberg R.D."/>
            <person name="Larsen T.O."/>
            <person name="Sorensen J.L."/>
            <person name="Nielsen K.L."/>
            <person name="Sondergaard T.E."/>
        </authorList>
    </citation>
    <scope>NUCLEOTIDE SEQUENCE [LARGE SCALE GENOMIC DNA]</scope>
    <source>
        <strain evidence="2 3">AAU 773</strain>
    </source>
</reference>
<comment type="caution">
    <text evidence="2">The sequence shown here is derived from an EMBL/GenBank/DDBJ whole genome shotgun (WGS) entry which is preliminary data.</text>
</comment>
<dbReference type="InterPro" id="IPR045518">
    <property type="entry name" value="2EXR"/>
</dbReference>
<proteinExistence type="predicted"/>
<dbReference type="EMBL" id="JAPCWZ010000009">
    <property type="protein sequence ID" value="KAK8852007.1"/>
    <property type="molecule type" value="Genomic_DNA"/>
</dbReference>
<evidence type="ECO:0000313" key="2">
    <source>
        <dbReference type="EMBL" id="KAK8852007.1"/>
    </source>
</evidence>
<evidence type="ECO:0000259" key="1">
    <source>
        <dbReference type="Pfam" id="PF20150"/>
    </source>
</evidence>
<dbReference type="Pfam" id="PF20150">
    <property type="entry name" value="2EXR"/>
    <property type="match status" value="1"/>
</dbReference>
<organism evidence="2 3">
    <name type="scientific">Apiospora arundinis</name>
    <dbReference type="NCBI Taxonomy" id="335852"/>
    <lineage>
        <taxon>Eukaryota</taxon>
        <taxon>Fungi</taxon>
        <taxon>Dikarya</taxon>
        <taxon>Ascomycota</taxon>
        <taxon>Pezizomycotina</taxon>
        <taxon>Sordariomycetes</taxon>
        <taxon>Xylariomycetidae</taxon>
        <taxon>Amphisphaeriales</taxon>
        <taxon>Apiosporaceae</taxon>
        <taxon>Apiospora</taxon>
    </lineage>
</organism>
<name>A0ABR2HSF2_9PEZI</name>
<evidence type="ECO:0000313" key="3">
    <source>
        <dbReference type="Proteomes" id="UP001390339"/>
    </source>
</evidence>
<keyword evidence="3" id="KW-1185">Reference proteome</keyword>
<protein>
    <recommendedName>
        <fullName evidence="1">2EXR domain-containing protein</fullName>
    </recommendedName>
</protein>
<accession>A0ABR2HSF2</accession>